<protein>
    <submittedName>
        <fullName evidence="1">Uncharacterized protein</fullName>
    </submittedName>
</protein>
<comment type="caution">
    <text evidence="1">The sequence shown here is derived from an EMBL/GenBank/DDBJ whole genome shotgun (WGS) entry which is preliminary data.</text>
</comment>
<accession>A0A2J7RLC4</accession>
<sequence>MLTFLSTIHFKQALGSLVKLRACAINRTTTHEPGATRVPHPHHIMTMVYGTVETTLYEQKQDT</sequence>
<gene>
    <name evidence="1" type="ORF">B7P43_G07635</name>
</gene>
<dbReference type="AlphaFoldDB" id="A0A2J7RLC4"/>
<dbReference type="Proteomes" id="UP000235965">
    <property type="component" value="Unassembled WGS sequence"/>
</dbReference>
<name>A0A2J7RLC4_9NEOP</name>
<evidence type="ECO:0000313" key="2">
    <source>
        <dbReference type="Proteomes" id="UP000235965"/>
    </source>
</evidence>
<evidence type="ECO:0000313" key="1">
    <source>
        <dbReference type="EMBL" id="PNF41637.1"/>
    </source>
</evidence>
<reference evidence="1 2" key="1">
    <citation type="submission" date="2017-12" db="EMBL/GenBank/DDBJ databases">
        <title>Hemimetabolous genomes reveal molecular basis of termite eusociality.</title>
        <authorList>
            <person name="Harrison M.C."/>
            <person name="Jongepier E."/>
            <person name="Robertson H.M."/>
            <person name="Arning N."/>
            <person name="Bitard-Feildel T."/>
            <person name="Chao H."/>
            <person name="Childers C.P."/>
            <person name="Dinh H."/>
            <person name="Doddapaneni H."/>
            <person name="Dugan S."/>
            <person name="Gowin J."/>
            <person name="Greiner C."/>
            <person name="Han Y."/>
            <person name="Hu H."/>
            <person name="Hughes D.S.T."/>
            <person name="Huylmans A.-K."/>
            <person name="Kemena C."/>
            <person name="Kremer L.P.M."/>
            <person name="Lee S.L."/>
            <person name="Lopez-Ezquerra A."/>
            <person name="Mallet L."/>
            <person name="Monroy-Kuhn J.M."/>
            <person name="Moser A."/>
            <person name="Murali S.C."/>
            <person name="Muzny D.M."/>
            <person name="Otani S."/>
            <person name="Piulachs M.-D."/>
            <person name="Poelchau M."/>
            <person name="Qu J."/>
            <person name="Schaub F."/>
            <person name="Wada-Katsumata A."/>
            <person name="Worley K.C."/>
            <person name="Xie Q."/>
            <person name="Ylla G."/>
            <person name="Poulsen M."/>
            <person name="Gibbs R.A."/>
            <person name="Schal C."/>
            <person name="Richards S."/>
            <person name="Belles X."/>
            <person name="Korb J."/>
            <person name="Bornberg-Bauer E."/>
        </authorList>
    </citation>
    <scope>NUCLEOTIDE SEQUENCE [LARGE SCALE GENOMIC DNA]</scope>
    <source>
        <tissue evidence="1">Whole body</tissue>
    </source>
</reference>
<dbReference type="InParanoid" id="A0A2J7RLC4"/>
<dbReference type="EMBL" id="NEVH01002690">
    <property type="protein sequence ID" value="PNF41637.1"/>
    <property type="molecule type" value="Genomic_DNA"/>
</dbReference>
<keyword evidence="2" id="KW-1185">Reference proteome</keyword>
<organism evidence="1 2">
    <name type="scientific">Cryptotermes secundus</name>
    <dbReference type="NCBI Taxonomy" id="105785"/>
    <lineage>
        <taxon>Eukaryota</taxon>
        <taxon>Metazoa</taxon>
        <taxon>Ecdysozoa</taxon>
        <taxon>Arthropoda</taxon>
        <taxon>Hexapoda</taxon>
        <taxon>Insecta</taxon>
        <taxon>Pterygota</taxon>
        <taxon>Neoptera</taxon>
        <taxon>Polyneoptera</taxon>
        <taxon>Dictyoptera</taxon>
        <taxon>Blattodea</taxon>
        <taxon>Blattoidea</taxon>
        <taxon>Termitoidae</taxon>
        <taxon>Kalotermitidae</taxon>
        <taxon>Cryptotermitinae</taxon>
        <taxon>Cryptotermes</taxon>
    </lineage>
</organism>
<proteinExistence type="predicted"/>